<proteinExistence type="predicted"/>
<organism evidence="1">
    <name type="scientific">Anguilla anguilla</name>
    <name type="common">European freshwater eel</name>
    <name type="synonym">Muraena anguilla</name>
    <dbReference type="NCBI Taxonomy" id="7936"/>
    <lineage>
        <taxon>Eukaryota</taxon>
        <taxon>Metazoa</taxon>
        <taxon>Chordata</taxon>
        <taxon>Craniata</taxon>
        <taxon>Vertebrata</taxon>
        <taxon>Euteleostomi</taxon>
        <taxon>Actinopterygii</taxon>
        <taxon>Neopterygii</taxon>
        <taxon>Teleostei</taxon>
        <taxon>Anguilliformes</taxon>
        <taxon>Anguillidae</taxon>
        <taxon>Anguilla</taxon>
    </lineage>
</organism>
<protein>
    <submittedName>
        <fullName evidence="1">Uncharacterized protein</fullName>
    </submittedName>
</protein>
<dbReference type="EMBL" id="GBXM01090870">
    <property type="protein sequence ID" value="JAH17707.1"/>
    <property type="molecule type" value="Transcribed_RNA"/>
</dbReference>
<dbReference type="AlphaFoldDB" id="A0A0E9QMG5"/>
<reference evidence="1" key="2">
    <citation type="journal article" date="2015" name="Fish Shellfish Immunol.">
        <title>Early steps in the European eel (Anguilla anguilla)-Vibrio vulnificus interaction in the gills: Role of the RtxA13 toxin.</title>
        <authorList>
            <person name="Callol A."/>
            <person name="Pajuelo D."/>
            <person name="Ebbesson L."/>
            <person name="Teles M."/>
            <person name="MacKenzie S."/>
            <person name="Amaro C."/>
        </authorList>
    </citation>
    <scope>NUCLEOTIDE SEQUENCE</scope>
</reference>
<accession>A0A0E9QMG5</accession>
<name>A0A0E9QMG5_ANGAN</name>
<evidence type="ECO:0000313" key="1">
    <source>
        <dbReference type="EMBL" id="JAH17707.1"/>
    </source>
</evidence>
<reference evidence="1" key="1">
    <citation type="submission" date="2014-11" db="EMBL/GenBank/DDBJ databases">
        <authorList>
            <person name="Amaro Gonzalez C."/>
        </authorList>
    </citation>
    <scope>NUCLEOTIDE SEQUENCE</scope>
</reference>
<sequence length="29" mass="3150">MILCAHTVCSSHWPIHLLCLATSVKLGSK</sequence>